<dbReference type="Pfam" id="PF18904">
    <property type="entry name" value="DUF5660"/>
    <property type="match status" value="1"/>
</dbReference>
<evidence type="ECO:0000313" key="2">
    <source>
        <dbReference type="EMBL" id="OGM54221.1"/>
    </source>
</evidence>
<dbReference type="InterPro" id="IPR043719">
    <property type="entry name" value="DUF5660"/>
</dbReference>
<proteinExistence type="predicted"/>
<dbReference type="Proteomes" id="UP000178603">
    <property type="component" value="Unassembled WGS sequence"/>
</dbReference>
<evidence type="ECO:0000259" key="1">
    <source>
        <dbReference type="Pfam" id="PF18904"/>
    </source>
</evidence>
<dbReference type="EMBL" id="MGGW01000017">
    <property type="protein sequence ID" value="OGM54221.1"/>
    <property type="molecule type" value="Genomic_DNA"/>
</dbReference>
<name>A0A1F8ARC0_9BACT</name>
<evidence type="ECO:0000313" key="3">
    <source>
        <dbReference type="Proteomes" id="UP000178603"/>
    </source>
</evidence>
<feature type="domain" description="DUF5660" evidence="1">
    <location>
        <begin position="110"/>
        <end position="215"/>
    </location>
</feature>
<organism evidence="2 3">
    <name type="scientific">Candidatus Woesebacteria bacterium RIFCSPHIGHO2_12_FULL_41_24</name>
    <dbReference type="NCBI Taxonomy" id="1802510"/>
    <lineage>
        <taxon>Bacteria</taxon>
        <taxon>Candidatus Woeseibacteriota</taxon>
    </lineage>
</organism>
<comment type="caution">
    <text evidence="2">The sequence shown here is derived from an EMBL/GenBank/DDBJ whole genome shotgun (WGS) entry which is preliminary data.</text>
</comment>
<reference evidence="2 3" key="1">
    <citation type="journal article" date="2016" name="Nat. Commun.">
        <title>Thousands of microbial genomes shed light on interconnected biogeochemical processes in an aquifer system.</title>
        <authorList>
            <person name="Anantharaman K."/>
            <person name="Brown C.T."/>
            <person name="Hug L.A."/>
            <person name="Sharon I."/>
            <person name="Castelle C.J."/>
            <person name="Probst A.J."/>
            <person name="Thomas B.C."/>
            <person name="Singh A."/>
            <person name="Wilkins M.J."/>
            <person name="Karaoz U."/>
            <person name="Brodie E.L."/>
            <person name="Williams K.H."/>
            <person name="Hubbard S.S."/>
            <person name="Banfield J.F."/>
        </authorList>
    </citation>
    <scope>NUCLEOTIDE SEQUENCE [LARGE SCALE GENOMIC DNA]</scope>
</reference>
<protein>
    <recommendedName>
        <fullName evidence="1">DUF5660 domain-containing protein</fullName>
    </recommendedName>
</protein>
<gene>
    <name evidence="2" type="ORF">A3E44_00900</name>
</gene>
<dbReference type="AlphaFoldDB" id="A0A1F8ARC0"/>
<accession>A0A1F8ARC0</accession>
<sequence>MFYQTMNSQNKLSDKKAIRRANVLESLKDIGGSSVDSFKNDLLGGMSNDFVNQVFGGGYGKKYSGEISPGEALEFSEVMTGNREAKEKLVSQVRIEKTLVEEERLLLEKKGKELQMQLYVLKQEVETLTATTEGLAKELRVAAIQAPVEPGVYHLIFFEKLIEFLKSFRKKIEKAAIWLHATNKRAQKKNFWGLYKSQGSKFFLSGEHYSQRSAG</sequence>